<keyword evidence="7" id="KW-1185">Reference proteome</keyword>
<keyword evidence="4" id="KW-0460">Magnesium</keyword>
<evidence type="ECO:0000256" key="2">
    <source>
        <dbReference type="ARBA" id="ARBA00022723"/>
    </source>
</evidence>
<dbReference type="PANTHER" id="PTHR31609:SF1">
    <property type="entry name" value="CARBOHYDRATE DEACETYLASE"/>
    <property type="match status" value="1"/>
</dbReference>
<dbReference type="AlphaFoldDB" id="A0A1S9P836"/>
<reference evidence="6 7" key="1">
    <citation type="submission" date="2016-07" db="EMBL/GenBank/DDBJ databases">
        <title>Genomic analysis of zinc-resistant bacterium Mucilaginibacter pedocola TBZ30.</title>
        <authorList>
            <person name="Huang J."/>
            <person name="Tang J."/>
        </authorList>
    </citation>
    <scope>NUCLEOTIDE SEQUENCE [LARGE SCALE GENOMIC DNA]</scope>
    <source>
        <strain evidence="6 7">TBZ30</strain>
    </source>
</reference>
<dbReference type="GO" id="GO:0046872">
    <property type="term" value="F:metal ion binding"/>
    <property type="evidence" value="ECO:0007669"/>
    <property type="project" value="UniProtKB-KW"/>
</dbReference>
<dbReference type="OrthoDB" id="9774177at2"/>
<dbReference type="GO" id="GO:0016787">
    <property type="term" value="F:hydrolase activity"/>
    <property type="evidence" value="ECO:0007669"/>
    <property type="project" value="UniProtKB-KW"/>
</dbReference>
<keyword evidence="2" id="KW-0479">Metal-binding</keyword>
<dbReference type="GO" id="GO:0019213">
    <property type="term" value="F:deacetylase activity"/>
    <property type="evidence" value="ECO:0007669"/>
    <property type="project" value="TreeGrafter"/>
</dbReference>
<gene>
    <name evidence="6" type="ORF">BC343_16375</name>
</gene>
<keyword evidence="3" id="KW-0378">Hydrolase</keyword>
<dbReference type="Gene3D" id="3.20.20.370">
    <property type="entry name" value="Glycoside hydrolase/deacetylase"/>
    <property type="match status" value="1"/>
</dbReference>
<proteinExistence type="predicted"/>
<dbReference type="EMBL" id="MBTF01000037">
    <property type="protein sequence ID" value="OOQ57102.1"/>
    <property type="molecule type" value="Genomic_DNA"/>
</dbReference>
<evidence type="ECO:0000256" key="3">
    <source>
        <dbReference type="ARBA" id="ARBA00022801"/>
    </source>
</evidence>
<evidence type="ECO:0008006" key="8">
    <source>
        <dbReference type="Google" id="ProtNLM"/>
    </source>
</evidence>
<evidence type="ECO:0000256" key="5">
    <source>
        <dbReference type="ARBA" id="ARBA00023277"/>
    </source>
</evidence>
<comment type="cofactor">
    <cofactor evidence="1">
        <name>Mg(2+)</name>
        <dbReference type="ChEBI" id="CHEBI:18420"/>
    </cofactor>
</comment>
<keyword evidence="5" id="KW-0119">Carbohydrate metabolism</keyword>
<comment type="caution">
    <text evidence="6">The sequence shown here is derived from an EMBL/GenBank/DDBJ whole genome shotgun (WGS) entry which is preliminary data.</text>
</comment>
<evidence type="ECO:0000313" key="7">
    <source>
        <dbReference type="Proteomes" id="UP000189739"/>
    </source>
</evidence>
<evidence type="ECO:0000256" key="4">
    <source>
        <dbReference type="ARBA" id="ARBA00022842"/>
    </source>
</evidence>
<dbReference type="SUPFAM" id="SSF88713">
    <property type="entry name" value="Glycoside hydrolase/deacetylase"/>
    <property type="match status" value="1"/>
</dbReference>
<organism evidence="6 7">
    <name type="scientific">Mucilaginibacter pedocola</name>
    <dbReference type="NCBI Taxonomy" id="1792845"/>
    <lineage>
        <taxon>Bacteria</taxon>
        <taxon>Pseudomonadati</taxon>
        <taxon>Bacteroidota</taxon>
        <taxon>Sphingobacteriia</taxon>
        <taxon>Sphingobacteriales</taxon>
        <taxon>Sphingobacteriaceae</taxon>
        <taxon>Mucilaginibacter</taxon>
    </lineage>
</organism>
<dbReference type="InterPro" id="IPR006879">
    <property type="entry name" value="YdjC-like"/>
</dbReference>
<protein>
    <recommendedName>
        <fullName evidence="8">ChbG/HpnK family deacetylase</fullName>
    </recommendedName>
</protein>
<dbReference type="Proteomes" id="UP000189739">
    <property type="component" value="Unassembled WGS sequence"/>
</dbReference>
<name>A0A1S9P836_9SPHI</name>
<evidence type="ECO:0000313" key="6">
    <source>
        <dbReference type="EMBL" id="OOQ57102.1"/>
    </source>
</evidence>
<accession>A0A1S9P836</accession>
<dbReference type="RefSeq" id="WP_078350973.1">
    <property type="nucleotide sequence ID" value="NZ_MBTF01000037.1"/>
</dbReference>
<dbReference type="Pfam" id="PF04794">
    <property type="entry name" value="YdjC"/>
    <property type="match status" value="1"/>
</dbReference>
<dbReference type="InterPro" id="IPR011330">
    <property type="entry name" value="Glyco_hydro/deAcase_b/a-brl"/>
</dbReference>
<dbReference type="GO" id="GO:0005975">
    <property type="term" value="P:carbohydrate metabolic process"/>
    <property type="evidence" value="ECO:0007669"/>
    <property type="project" value="InterPro"/>
</dbReference>
<sequence length="246" mass="27368">MLLAGNILANADDFGIRPSVNKAILQCFENGYINSTSLMSNMPGFAEAVQMAHDNVFIKNIGAHINMAEGLPLTNVGREFLNSAGEWDLQKTGRASNFYSSSQKAALLAEISAQVNKALASGVQLTHIDSHYHLHTLPGMYALFLAVAKQYKLKIRLAQTYREGSFLKYWYRLYINSRFAAGNLAYTEHFHTVEYFLGRGGEQGVKGTVEVMLHPDIDSKGGLTDHYDPKTMVNWLTYIQQTHGNS</sequence>
<evidence type="ECO:0000256" key="1">
    <source>
        <dbReference type="ARBA" id="ARBA00001946"/>
    </source>
</evidence>
<dbReference type="PANTHER" id="PTHR31609">
    <property type="entry name" value="YDJC DEACETYLASE FAMILY MEMBER"/>
    <property type="match status" value="1"/>
</dbReference>